<dbReference type="InterPro" id="IPR046960">
    <property type="entry name" value="PPR_At4g14850-like_plant"/>
</dbReference>
<evidence type="ECO:0000313" key="3">
    <source>
        <dbReference type="EMBL" id="CAI0470669.1"/>
    </source>
</evidence>
<evidence type="ECO:0000256" key="2">
    <source>
        <dbReference type="PROSITE-ProRule" id="PRU00708"/>
    </source>
</evidence>
<dbReference type="GO" id="GO:0003723">
    <property type="term" value="F:RNA binding"/>
    <property type="evidence" value="ECO:0007669"/>
    <property type="project" value="InterPro"/>
</dbReference>
<dbReference type="EMBL" id="CAMGYJ010000009">
    <property type="protein sequence ID" value="CAI0470669.1"/>
    <property type="molecule type" value="Genomic_DNA"/>
</dbReference>
<sequence length="502" mass="55488">METGAVITKFLQLCTTVNHLQEVHTLFLKTLSKPLKRQLLPRFVTALLELPGRNDAYARQLFDEIPQCTDQFLWTSVIRYHVRHARCTQAIVLYAEMHRTGVPPSRFTFSSVLNACARLPAILEGKQVHKRLIQSGLLPNNKIVETTLLDMYAKCGFLDDARSIFDAMVHKDLVAFTTMICGYTKMSRNVVSWTAMVAGYANCGDMRAARELYDEMGEKNSVTWVAMIAGYGKCGCAKEAIDMYMEMRAREVKISDVAIVGALSACTQLGDAELATTLAADVGRLCRGRGVFVWNALIHMHAKCGSLDLARKEFNAMKERDVITYSTMITALADHGQSQEALSMFQQMQNEGLRPNEVTFISILNACSHGGLVKEGCESFELMTSVFGIRPLAEHVTCMVDLLGRAGQLERAYNLVMENVELANDPGIWGAFHAACRLHGDVEMGEMAARKLGEMDPEDPGNQVVLASGYASNSDWQAAEKVRKMISGKGTKRSPGCSWISG</sequence>
<feature type="repeat" description="PPR" evidence="2">
    <location>
        <begin position="290"/>
        <end position="320"/>
    </location>
</feature>
<gene>
    <name evidence="3" type="ORF">LITE_LOCUS38650</name>
</gene>
<comment type="caution">
    <text evidence="3">The sequence shown here is derived from an EMBL/GenBank/DDBJ whole genome shotgun (WGS) entry which is preliminary data.</text>
</comment>
<keyword evidence="1" id="KW-0677">Repeat</keyword>
<evidence type="ECO:0000313" key="4">
    <source>
        <dbReference type="Proteomes" id="UP001154282"/>
    </source>
</evidence>
<evidence type="ECO:0000256" key="1">
    <source>
        <dbReference type="ARBA" id="ARBA00022737"/>
    </source>
</evidence>
<name>A0AAV0PHY1_9ROSI</name>
<dbReference type="FunFam" id="1.25.40.10:FF:000184">
    <property type="entry name" value="Pentatricopeptide repeat-containing protein, chloroplastic"/>
    <property type="match status" value="1"/>
</dbReference>
<dbReference type="Pfam" id="PF01535">
    <property type="entry name" value="PPR"/>
    <property type="match status" value="3"/>
</dbReference>
<feature type="repeat" description="PPR" evidence="2">
    <location>
        <begin position="141"/>
        <end position="175"/>
    </location>
</feature>
<dbReference type="Pfam" id="PF20431">
    <property type="entry name" value="E_motif"/>
    <property type="match status" value="1"/>
</dbReference>
<feature type="repeat" description="PPR" evidence="2">
    <location>
        <begin position="189"/>
        <end position="223"/>
    </location>
</feature>
<dbReference type="NCBIfam" id="TIGR00756">
    <property type="entry name" value="PPR"/>
    <property type="match status" value="5"/>
</dbReference>
<reference evidence="3" key="1">
    <citation type="submission" date="2022-08" db="EMBL/GenBank/DDBJ databases">
        <authorList>
            <person name="Gutierrez-Valencia J."/>
        </authorList>
    </citation>
    <scope>NUCLEOTIDE SEQUENCE</scope>
</reference>
<proteinExistence type="predicted"/>
<protein>
    <recommendedName>
        <fullName evidence="5">Pentatricopeptide repeat-containing protein</fullName>
    </recommendedName>
</protein>
<keyword evidence="4" id="KW-1185">Reference proteome</keyword>
<dbReference type="PANTHER" id="PTHR47926:SF347">
    <property type="entry name" value="PENTATRICOPEPTIDE REPEAT-CONTAINING PROTEIN"/>
    <property type="match status" value="1"/>
</dbReference>
<dbReference type="Gene3D" id="1.25.40.10">
    <property type="entry name" value="Tetratricopeptide repeat domain"/>
    <property type="match status" value="5"/>
</dbReference>
<dbReference type="InterPro" id="IPR002885">
    <property type="entry name" value="PPR_rpt"/>
</dbReference>
<dbReference type="GO" id="GO:0009451">
    <property type="term" value="P:RNA modification"/>
    <property type="evidence" value="ECO:0007669"/>
    <property type="project" value="InterPro"/>
</dbReference>
<feature type="repeat" description="PPR" evidence="2">
    <location>
        <begin position="105"/>
        <end position="139"/>
    </location>
</feature>
<dbReference type="Proteomes" id="UP001154282">
    <property type="component" value="Unassembled WGS sequence"/>
</dbReference>
<dbReference type="PROSITE" id="PS51375">
    <property type="entry name" value="PPR"/>
    <property type="match status" value="6"/>
</dbReference>
<feature type="repeat" description="PPR" evidence="2">
    <location>
        <begin position="321"/>
        <end position="355"/>
    </location>
</feature>
<dbReference type="PANTHER" id="PTHR47926">
    <property type="entry name" value="PENTATRICOPEPTIDE REPEAT-CONTAINING PROTEIN"/>
    <property type="match status" value="1"/>
</dbReference>
<dbReference type="Pfam" id="PF13041">
    <property type="entry name" value="PPR_2"/>
    <property type="match status" value="2"/>
</dbReference>
<dbReference type="AlphaFoldDB" id="A0AAV0PHY1"/>
<dbReference type="InterPro" id="IPR011990">
    <property type="entry name" value="TPR-like_helical_dom_sf"/>
</dbReference>
<accession>A0AAV0PHY1</accession>
<dbReference type="InterPro" id="IPR046848">
    <property type="entry name" value="E_motif"/>
</dbReference>
<evidence type="ECO:0008006" key="5">
    <source>
        <dbReference type="Google" id="ProtNLM"/>
    </source>
</evidence>
<feature type="repeat" description="PPR" evidence="2">
    <location>
        <begin position="70"/>
        <end position="104"/>
    </location>
</feature>
<organism evidence="3 4">
    <name type="scientific">Linum tenue</name>
    <dbReference type="NCBI Taxonomy" id="586396"/>
    <lineage>
        <taxon>Eukaryota</taxon>
        <taxon>Viridiplantae</taxon>
        <taxon>Streptophyta</taxon>
        <taxon>Embryophyta</taxon>
        <taxon>Tracheophyta</taxon>
        <taxon>Spermatophyta</taxon>
        <taxon>Magnoliopsida</taxon>
        <taxon>eudicotyledons</taxon>
        <taxon>Gunneridae</taxon>
        <taxon>Pentapetalae</taxon>
        <taxon>rosids</taxon>
        <taxon>fabids</taxon>
        <taxon>Malpighiales</taxon>
        <taxon>Linaceae</taxon>
        <taxon>Linum</taxon>
    </lineage>
</organism>
<dbReference type="SUPFAM" id="SSF48452">
    <property type="entry name" value="TPR-like"/>
    <property type="match status" value="1"/>
</dbReference>